<evidence type="ECO:0000313" key="1">
    <source>
        <dbReference type="EMBL" id="PUZ54174.1"/>
    </source>
</evidence>
<name>A0A2T7DF47_9POAL</name>
<sequence length="60" mass="6881">MAGNHHAYHMDIVLNLVEYFGAHTILSLTALKVPSNCHYRSRGMFSLRTVTGNTRRRDYS</sequence>
<evidence type="ECO:0000313" key="2">
    <source>
        <dbReference type="Proteomes" id="UP000244336"/>
    </source>
</evidence>
<dbReference type="AlphaFoldDB" id="A0A2T7DF47"/>
<organism evidence="1 2">
    <name type="scientific">Panicum hallii var. hallii</name>
    <dbReference type="NCBI Taxonomy" id="1504633"/>
    <lineage>
        <taxon>Eukaryota</taxon>
        <taxon>Viridiplantae</taxon>
        <taxon>Streptophyta</taxon>
        <taxon>Embryophyta</taxon>
        <taxon>Tracheophyta</taxon>
        <taxon>Spermatophyta</taxon>
        <taxon>Magnoliopsida</taxon>
        <taxon>Liliopsida</taxon>
        <taxon>Poales</taxon>
        <taxon>Poaceae</taxon>
        <taxon>PACMAD clade</taxon>
        <taxon>Panicoideae</taxon>
        <taxon>Panicodae</taxon>
        <taxon>Paniceae</taxon>
        <taxon>Panicinae</taxon>
        <taxon>Panicum</taxon>
        <taxon>Panicum sect. Panicum</taxon>
    </lineage>
</organism>
<proteinExistence type="predicted"/>
<dbReference type="Proteomes" id="UP000244336">
    <property type="component" value="Chromosome 5"/>
</dbReference>
<gene>
    <name evidence="1" type="ORF">GQ55_5G108700</name>
</gene>
<protein>
    <submittedName>
        <fullName evidence="1">Uncharacterized protein</fullName>
    </submittedName>
</protein>
<dbReference type="EMBL" id="CM009753">
    <property type="protein sequence ID" value="PUZ54174.1"/>
    <property type="molecule type" value="Genomic_DNA"/>
</dbReference>
<dbReference type="Gramene" id="PUZ54174">
    <property type="protein sequence ID" value="PUZ54174"/>
    <property type="gene ID" value="GQ55_5G108700"/>
</dbReference>
<accession>A0A2T7DF47</accession>
<keyword evidence="2" id="KW-1185">Reference proteome</keyword>
<reference evidence="1 2" key="1">
    <citation type="submission" date="2018-04" db="EMBL/GenBank/DDBJ databases">
        <title>WGS assembly of Panicum hallii var. hallii HAL2.</title>
        <authorList>
            <person name="Lovell J."/>
            <person name="Jenkins J."/>
            <person name="Lowry D."/>
            <person name="Mamidi S."/>
            <person name="Sreedasyam A."/>
            <person name="Weng X."/>
            <person name="Barry K."/>
            <person name="Bonette J."/>
            <person name="Campitelli B."/>
            <person name="Daum C."/>
            <person name="Gordon S."/>
            <person name="Gould B."/>
            <person name="Lipzen A."/>
            <person name="MacQueen A."/>
            <person name="Palacio-Mejia J."/>
            <person name="Plott C."/>
            <person name="Shakirov E."/>
            <person name="Shu S."/>
            <person name="Yoshinaga Y."/>
            <person name="Zane M."/>
            <person name="Rokhsar D."/>
            <person name="Grimwood J."/>
            <person name="Schmutz J."/>
            <person name="Juenger T."/>
        </authorList>
    </citation>
    <scope>NUCLEOTIDE SEQUENCE [LARGE SCALE GENOMIC DNA]</scope>
    <source>
        <strain evidence="2">cv. HAL2</strain>
    </source>
</reference>